<dbReference type="PANTHER" id="PTHR10822">
    <property type="entry name" value="GLYPICAN"/>
    <property type="match status" value="1"/>
</dbReference>
<evidence type="ECO:0000313" key="12">
    <source>
        <dbReference type="Proteomes" id="UP000036681"/>
    </source>
</evidence>
<keyword evidence="3" id="KW-1003">Cell membrane</keyword>
<name>A0A0M3ILV5_ASCLU</name>
<protein>
    <submittedName>
        <fullName evidence="13">DUF569 domain-containing protein</fullName>
    </submittedName>
</protein>
<evidence type="ECO:0000256" key="1">
    <source>
        <dbReference type="ARBA" id="ARBA00004609"/>
    </source>
</evidence>
<keyword evidence="4" id="KW-0336">GPI-anchor</keyword>
<keyword evidence="7" id="KW-0472">Membrane</keyword>
<evidence type="ECO:0000256" key="11">
    <source>
        <dbReference type="RuleBase" id="RU003518"/>
    </source>
</evidence>
<proteinExistence type="inferred from homology"/>
<evidence type="ECO:0000256" key="4">
    <source>
        <dbReference type="ARBA" id="ARBA00022622"/>
    </source>
</evidence>
<evidence type="ECO:0000256" key="6">
    <source>
        <dbReference type="ARBA" id="ARBA00022974"/>
    </source>
</evidence>
<dbReference type="GO" id="GO:0009986">
    <property type="term" value="C:cell surface"/>
    <property type="evidence" value="ECO:0007669"/>
    <property type="project" value="TreeGrafter"/>
</dbReference>
<keyword evidence="10" id="KW-0449">Lipoprotein</keyword>
<dbReference type="GO" id="GO:0098552">
    <property type="term" value="C:side of membrane"/>
    <property type="evidence" value="ECO:0007669"/>
    <property type="project" value="UniProtKB-KW"/>
</dbReference>
<evidence type="ECO:0000256" key="10">
    <source>
        <dbReference type="ARBA" id="ARBA00023288"/>
    </source>
</evidence>
<keyword evidence="12" id="KW-1185">Reference proteome</keyword>
<evidence type="ECO:0000256" key="7">
    <source>
        <dbReference type="ARBA" id="ARBA00023136"/>
    </source>
</evidence>
<dbReference type="InterPro" id="IPR001863">
    <property type="entry name" value="Glypican"/>
</dbReference>
<keyword evidence="6" id="KW-0654">Proteoglycan</keyword>
<accession>A0A0M3ILV5</accession>
<dbReference type="GO" id="GO:0016477">
    <property type="term" value="P:cell migration"/>
    <property type="evidence" value="ECO:0007669"/>
    <property type="project" value="TreeGrafter"/>
</dbReference>
<dbReference type="GO" id="GO:0005576">
    <property type="term" value="C:extracellular region"/>
    <property type="evidence" value="ECO:0007669"/>
    <property type="project" value="TreeGrafter"/>
</dbReference>
<evidence type="ECO:0000256" key="8">
    <source>
        <dbReference type="ARBA" id="ARBA00023180"/>
    </source>
</evidence>
<evidence type="ECO:0000256" key="5">
    <source>
        <dbReference type="ARBA" id="ARBA00022729"/>
    </source>
</evidence>
<comment type="subcellular location">
    <subcellularLocation>
        <location evidence="1">Cell membrane</location>
        <topology evidence="1">Lipid-anchor</topology>
        <topology evidence="1">GPI-anchor</topology>
    </subcellularLocation>
</comment>
<sequence>MNALATLKRLLHAPNAPNRQNETVVLDTYTLYGGFSLVDSDGSNLEKRHDGKANKGLPRTPYQRTIWQERSPGEKYMASVLDTYPLYGGFSLVDSDGSNLEKRHDGKANKGLPRTPYHRTIWQERSPGEKYMASTTWEISFVEKHVNRKAERVKFGCEYKINDLDERQLFAEEAPSETIWSRFEEHMDVSQKVTLKRWRFTSRLVHGSASGDRMIGRRVRKGDENLSICETSAPTCCTHDLEQEMLTTTRNDVSNAIQDRIIVLKHIFDQNYHTFENENLSICETSAPTCCTHDLEQEMLTTTRNDVSNAIQDRIIVLKHIFDQNYHTFEKHNRGAISSSREQLHAMFTRTYGPFYQSHTQVFFLLVKPLTVKCNYRYMHTFTLICGRL</sequence>
<evidence type="ECO:0000256" key="3">
    <source>
        <dbReference type="ARBA" id="ARBA00022475"/>
    </source>
</evidence>
<evidence type="ECO:0000313" key="13">
    <source>
        <dbReference type="WBParaSite" id="ALUE_0001973301-mRNA-1"/>
    </source>
</evidence>
<keyword evidence="5" id="KW-0732">Signal</keyword>
<dbReference type="GO" id="GO:0009966">
    <property type="term" value="P:regulation of signal transduction"/>
    <property type="evidence" value="ECO:0007669"/>
    <property type="project" value="InterPro"/>
</dbReference>
<comment type="similarity">
    <text evidence="2 11">Belongs to the glypican family.</text>
</comment>
<dbReference type="GO" id="GO:0005886">
    <property type="term" value="C:plasma membrane"/>
    <property type="evidence" value="ECO:0007669"/>
    <property type="project" value="UniProtKB-SubCell"/>
</dbReference>
<keyword evidence="8" id="KW-0325">Glycoprotein</keyword>
<dbReference type="Proteomes" id="UP000036681">
    <property type="component" value="Unplaced"/>
</dbReference>
<evidence type="ECO:0000256" key="9">
    <source>
        <dbReference type="ARBA" id="ARBA00023207"/>
    </source>
</evidence>
<organism evidence="12 13">
    <name type="scientific">Ascaris lumbricoides</name>
    <name type="common">Giant roundworm</name>
    <dbReference type="NCBI Taxonomy" id="6252"/>
    <lineage>
        <taxon>Eukaryota</taxon>
        <taxon>Metazoa</taxon>
        <taxon>Ecdysozoa</taxon>
        <taxon>Nematoda</taxon>
        <taxon>Chromadorea</taxon>
        <taxon>Rhabditida</taxon>
        <taxon>Spirurina</taxon>
        <taxon>Ascaridomorpha</taxon>
        <taxon>Ascaridoidea</taxon>
        <taxon>Ascarididae</taxon>
        <taxon>Ascaris</taxon>
    </lineage>
</organism>
<keyword evidence="9" id="KW-0357">Heparan sulfate</keyword>
<evidence type="ECO:0000256" key="2">
    <source>
        <dbReference type="ARBA" id="ARBA00010260"/>
    </source>
</evidence>
<dbReference type="GO" id="GO:1905475">
    <property type="term" value="P:regulation of protein localization to membrane"/>
    <property type="evidence" value="ECO:0007669"/>
    <property type="project" value="TreeGrafter"/>
</dbReference>
<dbReference type="Pfam" id="PF01153">
    <property type="entry name" value="Glypican"/>
    <property type="match status" value="1"/>
</dbReference>
<reference evidence="13" key="1">
    <citation type="submission" date="2017-02" db="UniProtKB">
        <authorList>
            <consortium name="WormBaseParasite"/>
        </authorList>
    </citation>
    <scope>IDENTIFICATION</scope>
</reference>
<dbReference type="WBParaSite" id="ALUE_0001973301-mRNA-1">
    <property type="protein sequence ID" value="ALUE_0001973301-mRNA-1"/>
    <property type="gene ID" value="ALUE_0001973301"/>
</dbReference>
<dbReference type="PANTHER" id="PTHR10822:SF29">
    <property type="entry name" value="DIVISION ABNORMALLY DELAYED PROTEIN"/>
    <property type="match status" value="1"/>
</dbReference>
<dbReference type="AlphaFoldDB" id="A0A0M3ILV5"/>